<feature type="signal peptide" evidence="1">
    <location>
        <begin position="1"/>
        <end position="22"/>
    </location>
</feature>
<gene>
    <name evidence="2" type="ORF">FO435_08675</name>
</gene>
<dbReference type="EMBL" id="VNHC01000002">
    <property type="protein sequence ID" value="TVV27938.1"/>
    <property type="molecule type" value="Genomic_DNA"/>
</dbReference>
<protein>
    <recommendedName>
        <fullName evidence="4">MucBP domain-containing protein</fullName>
    </recommendedName>
</protein>
<dbReference type="AlphaFoldDB" id="A0A9Q8JKR6"/>
<organism evidence="2 3">
    <name type="scientific">Weissella cibaria</name>
    <dbReference type="NCBI Taxonomy" id="137591"/>
    <lineage>
        <taxon>Bacteria</taxon>
        <taxon>Bacillati</taxon>
        <taxon>Bacillota</taxon>
        <taxon>Bacilli</taxon>
        <taxon>Lactobacillales</taxon>
        <taxon>Lactobacillaceae</taxon>
        <taxon>Weissella</taxon>
    </lineage>
</organism>
<evidence type="ECO:0000313" key="2">
    <source>
        <dbReference type="EMBL" id="TVV27938.1"/>
    </source>
</evidence>
<dbReference type="RefSeq" id="WP_145463057.1">
    <property type="nucleotide sequence ID" value="NZ_CP058237.1"/>
</dbReference>
<sequence length="606" mass="64977">MKKILLIMLGLMTIFFAQEVRAATLDDATAGDAPSATVVMTDEYGHQVTPNAAGEYTTPYLTVTETINNPTAGELKFNYRVMSYVRSAIMSHEVAFINNAGEDIARLIGNPGANYGEPNGQTTVANGLTYNKATKVDQINPIVLPAHKQMKIRVFYAATSTSVLAAPIKNYLIGSGIATISTMWKPQVEMVQDFNKLIPVTLYEGDKQVNAGTVKLSAHLLPGTTNRIKNGTYNGADVYSFEGVYKLDLTGLYDANAIPGQYKIASKVPDNLYVLVKQTAAGEGMAYYGSVAQQVPISTDNAIGSSLLENVPTYTTTIDDTGETINTPNGALTLYKYGFNESNYDSDVQGALKNAGSGLATFAPLQIQVDRAVTGNFLYVDTDTGKQVGTQYFGNKNEGDSVDNNDLIPPDKFILTDKKTPYTYTDGDIVVKVTRYTDETYANLNASGEGQTAQLVTSQNKGLMARGLTLVNVPSYTGSGETGAPNINLIPDGRVMYTNMFDSSFKLVMAASKMTAQKTRVKELPIQSMLISGSTTQPVDIYANEGDNADGLTADYGQVVATAHGKSGDIPLGDIKTVMFSNGDATTYTGTITYSAIQDDLIDSAN</sequence>
<name>A0A9Q8JKR6_9LACO</name>
<feature type="chain" id="PRO_5040500651" description="MucBP domain-containing protein" evidence="1">
    <location>
        <begin position="23"/>
        <end position="606"/>
    </location>
</feature>
<proteinExistence type="predicted"/>
<comment type="caution">
    <text evidence="2">The sequence shown here is derived from an EMBL/GenBank/DDBJ whole genome shotgun (WGS) entry which is preliminary data.</text>
</comment>
<reference evidence="2 3" key="1">
    <citation type="submission" date="2019-07" db="EMBL/GenBank/DDBJ databases">
        <title>Genome sequence of Weissella cibaria GK1.</title>
        <authorList>
            <person name="Choi H.-J."/>
        </authorList>
    </citation>
    <scope>NUCLEOTIDE SEQUENCE [LARGE SCALE GENOMIC DNA]</scope>
    <source>
        <strain evidence="2 3">GK1</strain>
    </source>
</reference>
<accession>A0A9Q8JKR6</accession>
<evidence type="ECO:0000313" key="3">
    <source>
        <dbReference type="Proteomes" id="UP000320012"/>
    </source>
</evidence>
<dbReference type="Proteomes" id="UP000320012">
    <property type="component" value="Unassembled WGS sequence"/>
</dbReference>
<evidence type="ECO:0000256" key="1">
    <source>
        <dbReference type="SAM" id="SignalP"/>
    </source>
</evidence>
<evidence type="ECO:0008006" key="4">
    <source>
        <dbReference type="Google" id="ProtNLM"/>
    </source>
</evidence>
<keyword evidence="1" id="KW-0732">Signal</keyword>